<feature type="non-terminal residue" evidence="1">
    <location>
        <position position="271"/>
    </location>
</feature>
<protein>
    <recommendedName>
        <fullName evidence="2">Glycosyl transferase family 1 domain-containing protein</fullName>
    </recommendedName>
</protein>
<evidence type="ECO:0008006" key="2">
    <source>
        <dbReference type="Google" id="ProtNLM"/>
    </source>
</evidence>
<gene>
    <name evidence="1" type="ORF">METZ01_LOCUS237966</name>
</gene>
<reference evidence="1" key="1">
    <citation type="submission" date="2018-05" db="EMBL/GenBank/DDBJ databases">
        <authorList>
            <person name="Lanie J.A."/>
            <person name="Ng W.-L."/>
            <person name="Kazmierczak K.M."/>
            <person name="Andrzejewski T.M."/>
            <person name="Davidsen T.M."/>
            <person name="Wayne K.J."/>
            <person name="Tettelin H."/>
            <person name="Glass J.I."/>
            <person name="Rusch D."/>
            <person name="Podicherti R."/>
            <person name="Tsui H.-C.T."/>
            <person name="Winkler M.E."/>
        </authorList>
    </citation>
    <scope>NUCLEOTIDE SEQUENCE</scope>
</reference>
<sequence>MQKFKNIYMLCPPQTESGGPEASHQLVGEMCKLDISANLIYYKKRKTIFNLKGKLDISVKGDVIFTTKYLNPTPKSYDCYSASISNEIIDDENNLLILPENLLHLVNFGKRIKKAIWWLSIDNALMAISKLQNISVLRSEIFHFYQSEYARKFLELLNFENSFSLSDYISEKIILSRGEEIPREKIVAYNPKKGFDFTKKLIHFFPEINFIPLVNMSKDEVCTTLKKASVYIDFGDHPGKDRIPREAALLGCCVITSKNGSARFSKDVQIP</sequence>
<proteinExistence type="predicted"/>
<evidence type="ECO:0000313" key="1">
    <source>
        <dbReference type="EMBL" id="SVB85112.1"/>
    </source>
</evidence>
<accession>A0A382HD63</accession>
<dbReference type="AlphaFoldDB" id="A0A382HD63"/>
<name>A0A382HD63_9ZZZZ</name>
<organism evidence="1">
    <name type="scientific">marine metagenome</name>
    <dbReference type="NCBI Taxonomy" id="408172"/>
    <lineage>
        <taxon>unclassified sequences</taxon>
        <taxon>metagenomes</taxon>
        <taxon>ecological metagenomes</taxon>
    </lineage>
</organism>
<dbReference type="EMBL" id="UINC01060519">
    <property type="protein sequence ID" value="SVB85112.1"/>
    <property type="molecule type" value="Genomic_DNA"/>
</dbReference>